<accession>A0A1R1PH53</accession>
<evidence type="ECO:0000256" key="1">
    <source>
        <dbReference type="SAM" id="MobiDB-lite"/>
    </source>
</evidence>
<evidence type="ECO:0000313" key="2">
    <source>
        <dbReference type="EMBL" id="OMH80306.1"/>
    </source>
</evidence>
<name>A0A1R1PH53_ZANCU</name>
<organism evidence="2 3">
    <name type="scientific">Zancudomyces culisetae</name>
    <name type="common">Gut fungus</name>
    <name type="synonym">Smittium culisetae</name>
    <dbReference type="NCBI Taxonomy" id="1213189"/>
    <lineage>
        <taxon>Eukaryota</taxon>
        <taxon>Fungi</taxon>
        <taxon>Fungi incertae sedis</taxon>
        <taxon>Zoopagomycota</taxon>
        <taxon>Kickxellomycotina</taxon>
        <taxon>Harpellomycetes</taxon>
        <taxon>Harpellales</taxon>
        <taxon>Legeriomycetaceae</taxon>
        <taxon>Zancudomyces</taxon>
    </lineage>
</organism>
<dbReference type="OrthoDB" id="5545891at2759"/>
<comment type="caution">
    <text evidence="2">The sequence shown here is derived from an EMBL/GenBank/DDBJ whole genome shotgun (WGS) entry which is preliminary data.</text>
</comment>
<feature type="region of interest" description="Disordered" evidence="1">
    <location>
        <begin position="245"/>
        <end position="282"/>
    </location>
</feature>
<proteinExistence type="predicted"/>
<dbReference type="Proteomes" id="UP000188320">
    <property type="component" value="Unassembled WGS sequence"/>
</dbReference>
<gene>
    <name evidence="2" type="ORF">AX774_g6269</name>
</gene>
<feature type="compositionally biased region" description="Polar residues" evidence="1">
    <location>
        <begin position="245"/>
        <end position="274"/>
    </location>
</feature>
<evidence type="ECO:0000313" key="3">
    <source>
        <dbReference type="Proteomes" id="UP000188320"/>
    </source>
</evidence>
<dbReference type="AlphaFoldDB" id="A0A1R1PH53"/>
<sequence>MSQGDIRETLSFIVKSINELTINQQAIDAKVTALASTSKVPPAGAPPPMAPAVMASTSKVPLGPHVRARKQPIELEAYQELIAFIPSIEENFYKTGYTEQQRVEVYQKFLKNKAMKYKPPEINDEAGQAVKESEANLYNIQVGLAQITRPIDTMAHNIISKGEMTDERVEFLEFLNTIRALIADQATQITQMRIDNMYAKMNLSARPRQIIEDEVDYLVEAKQWEEDMAKQRPFARKEGKFFQKRQQQSVTQFQHQGQRDAQMQNSVVAQGQTRSRTRQNIR</sequence>
<protein>
    <submittedName>
        <fullName evidence="2">Uncharacterized protein</fullName>
    </submittedName>
</protein>
<dbReference type="EMBL" id="LSSK01001231">
    <property type="protein sequence ID" value="OMH80306.1"/>
    <property type="molecule type" value="Genomic_DNA"/>
</dbReference>
<keyword evidence="3" id="KW-1185">Reference proteome</keyword>
<reference evidence="3" key="1">
    <citation type="submission" date="2017-01" db="EMBL/GenBank/DDBJ databases">
        <authorList>
            <person name="Wang Y."/>
            <person name="White M."/>
            <person name="Kvist S."/>
            <person name="Moncalvo J.-M."/>
        </authorList>
    </citation>
    <scope>NUCLEOTIDE SEQUENCE [LARGE SCALE GENOMIC DNA]</scope>
    <source>
        <strain evidence="3">COL-18-3</strain>
    </source>
</reference>